<evidence type="ECO:0000256" key="2">
    <source>
        <dbReference type="SAM" id="Phobius"/>
    </source>
</evidence>
<feature type="region of interest" description="Disordered" evidence="1">
    <location>
        <begin position="1"/>
        <end position="29"/>
    </location>
</feature>
<dbReference type="Proteomes" id="UP001596050">
    <property type="component" value="Unassembled WGS sequence"/>
</dbReference>
<protein>
    <submittedName>
        <fullName evidence="3">Uncharacterized protein</fullName>
    </submittedName>
</protein>
<proteinExistence type="predicted"/>
<evidence type="ECO:0000256" key="1">
    <source>
        <dbReference type="SAM" id="MobiDB-lite"/>
    </source>
</evidence>
<evidence type="ECO:0000313" key="3">
    <source>
        <dbReference type="EMBL" id="MFC5460173.1"/>
    </source>
</evidence>
<organism evidence="3 4">
    <name type="scientific">Massilia niabensis</name>
    <dbReference type="NCBI Taxonomy" id="544910"/>
    <lineage>
        <taxon>Bacteria</taxon>
        <taxon>Pseudomonadati</taxon>
        <taxon>Pseudomonadota</taxon>
        <taxon>Betaproteobacteria</taxon>
        <taxon>Burkholderiales</taxon>
        <taxon>Oxalobacteraceae</taxon>
        <taxon>Telluria group</taxon>
        <taxon>Massilia</taxon>
    </lineage>
</organism>
<gene>
    <name evidence="3" type="ORF">ACFPN5_10185</name>
</gene>
<keyword evidence="2" id="KW-1133">Transmembrane helix</keyword>
<keyword evidence="4" id="KW-1185">Reference proteome</keyword>
<accession>A0ABW0L302</accession>
<reference evidence="4" key="1">
    <citation type="journal article" date="2019" name="Int. J. Syst. Evol. Microbiol.">
        <title>The Global Catalogue of Microorganisms (GCM) 10K type strain sequencing project: providing services to taxonomists for standard genome sequencing and annotation.</title>
        <authorList>
            <consortium name="The Broad Institute Genomics Platform"/>
            <consortium name="The Broad Institute Genome Sequencing Center for Infectious Disease"/>
            <person name="Wu L."/>
            <person name="Ma J."/>
        </authorList>
    </citation>
    <scope>NUCLEOTIDE SEQUENCE [LARGE SCALE GENOMIC DNA]</scope>
    <source>
        <strain evidence="4">KACC 12649</strain>
    </source>
</reference>
<sequence>MTEPKPDTGFTLPAPQVAPAPAPGSSATDTAPLQLEVVPAQAPEQGPQPRDYAIGGGILFVLLLAFFFVRGAYANNLARKRVAPGQANAAGWYLFIFLASLATGSVLGFISPGKFMTPLVLAPIMIVALGSLVLMFISGRRA</sequence>
<dbReference type="RefSeq" id="WP_379782772.1">
    <property type="nucleotide sequence ID" value="NZ_JBHSMU010000009.1"/>
</dbReference>
<evidence type="ECO:0000313" key="4">
    <source>
        <dbReference type="Proteomes" id="UP001596050"/>
    </source>
</evidence>
<feature type="transmembrane region" description="Helical" evidence="2">
    <location>
        <begin position="116"/>
        <end position="137"/>
    </location>
</feature>
<name>A0ABW0L302_9BURK</name>
<keyword evidence="2" id="KW-0472">Membrane</keyword>
<keyword evidence="2" id="KW-0812">Transmembrane</keyword>
<dbReference type="EMBL" id="JBHSMU010000009">
    <property type="protein sequence ID" value="MFC5460173.1"/>
    <property type="molecule type" value="Genomic_DNA"/>
</dbReference>
<feature type="transmembrane region" description="Helical" evidence="2">
    <location>
        <begin position="90"/>
        <end position="110"/>
    </location>
</feature>
<feature type="transmembrane region" description="Helical" evidence="2">
    <location>
        <begin position="52"/>
        <end position="69"/>
    </location>
</feature>
<comment type="caution">
    <text evidence="3">The sequence shown here is derived from an EMBL/GenBank/DDBJ whole genome shotgun (WGS) entry which is preliminary data.</text>
</comment>